<organism evidence="2 3">
    <name type="scientific">Ureaplasma ceti</name>
    <dbReference type="NCBI Taxonomy" id="3119530"/>
    <lineage>
        <taxon>Bacteria</taxon>
        <taxon>Bacillati</taxon>
        <taxon>Mycoplasmatota</taxon>
        <taxon>Mycoplasmoidales</taxon>
        <taxon>Mycoplasmoidaceae</taxon>
        <taxon>Ureaplasma</taxon>
    </lineage>
</organism>
<evidence type="ECO:0000313" key="3">
    <source>
        <dbReference type="Proteomes" id="UP001449582"/>
    </source>
</evidence>
<gene>
    <name evidence="2" type="ORF">UREOM_1640</name>
</gene>
<protein>
    <recommendedName>
        <fullName evidence="4">Lipoprotein</fullName>
    </recommendedName>
</protein>
<sequence>MKKLNKKAKIILSTSLAVATLVPLVSVAATSCSATAETNNATPVNFNQANVTSLVAQHTNDYWLEPSNKAELQKNVAENLSITDKNLTLDQKLALIQDLNITNSNNQGNGINITIWLNPDYKFSNGTAELVLNNTQTLQWTNVTFNQDKFIDTTSPLAYDLLNTPNKLAHYFVTAGGLSAQSFDPDQIQITPQPAQTDGNLTIKVTVPLKNGYRVLHGNGQYSTQIVVYVTTNTISQTVDFDQVNFCKAVNKLSLADVDTPAEVQVLLNKYGLTNEMAPVQNINVTSVAHEVGQKQSINVTVQLAFGYLYNNSQVIRLTNIATTTLTTAEVSFEKSNFISYVQTITTTQAQNQQTLEAALNNYGLAQGQIQKISVTPHEAAKYGEADTVDVVINLAPGYLYNKQTTITLNNLATATVKSIPNYWVSSLLSNSTNDLSNMQVATAPVALITNKTLTNANVNELGLKGTKGLVDKKTAEQSPMLANIFKQFLGSISIDHSIKNELSYNFYQKFIQLVYATGINSANLNPNNTFMVNNLTFAKNSEGQTTVSGKIGFEYFNQGNTTLTITPNAPLLNNSDYINVNPGQVFGACYEFNNSVLAPKIYFDDSQIIGGTQTNTNPNGQPLGNAMLGYDLTNVNVYSISGTPNNKATTNAENDVTNTEVEKATTILPFAKNTKLIKVELPDVLNQNANDYYTEQPEFNKYLQSLSKEVITNQLNTQDDKIWNFVNIMANNVQIIFNDLGNDVTLDQFFHDLQIPVATSVAQFTHSELLGQLAGGIFSKEPVMTYIKNNEQNFMTVFKQFKTMIINNPEYYEQLMNKINSLIGDKLNPIKQKLGLMGASFVQLAVTQANKPTAPTKENLGNEFVNIIKSFAKGPELKKLAQQLYNEIQTESLGEILGTQLQPLLGQILQAAKSQYSNTTAYQFLDAVNNLIAGLEKMQGVTDLKDFRVLDIFKNQNQANAVVNFLKTSVVALLGAISPEKQKAFETKTLPLIEIAVNAMFELHMNDLPLLFKTLAHPIIDGQPSTIVEFFKQCVKFTKTVSVTAYDAQTHKVSFTNKMQFDIIKTATFNLQPIYDLIQNDTLGQIMVIANKVLKLGLTGDNFGTKAFIQAVMKKYNLPSAISMALGYLPVSSPNDEVWTLTLGRILKGAEFGLYQGESVQEEQLAENVVVNPTVKFNKFTWWVNANMQLRLQLLQTGQKFFLPMANNLANFFDVWKNQQYANEWWPYIGWTLNNNIVQILHTTPEQMLNTYANTTYNFATGWVNQINTPGQTENVYNYVPKVQNADYKVIAYKITDNKSPNYNEIQTILRGFNKSSALYGQYIPTDSSVIDEKLLPLIINEQSTPWLQNAIEAYKPTLLIQYNPTREVDINIDVSGLFNKSIPISIPGGYVVQVKFPMEVPVSYDNGQTYTMTNTITVKLAV</sequence>
<name>A0ABP9U517_9BACT</name>
<proteinExistence type="predicted"/>
<evidence type="ECO:0008006" key="4">
    <source>
        <dbReference type="Google" id="ProtNLM"/>
    </source>
</evidence>
<evidence type="ECO:0000313" key="2">
    <source>
        <dbReference type="EMBL" id="GAA5414453.1"/>
    </source>
</evidence>
<dbReference type="PROSITE" id="PS51257">
    <property type="entry name" value="PROKAR_LIPOPROTEIN"/>
    <property type="match status" value="1"/>
</dbReference>
<accession>A0ABP9U517</accession>
<dbReference type="RefSeq" id="WP_353289619.1">
    <property type="nucleotide sequence ID" value="NZ_BAABQM010000001.1"/>
</dbReference>
<keyword evidence="3" id="KW-1185">Reference proteome</keyword>
<evidence type="ECO:0000256" key="1">
    <source>
        <dbReference type="SAM" id="SignalP"/>
    </source>
</evidence>
<reference evidence="2" key="1">
    <citation type="submission" date="2024-02" db="EMBL/GenBank/DDBJ databases">
        <title>Draft genome sequence of new strains in genus Ureaplasma.</title>
        <authorList>
            <person name="Nakajima Y."/>
            <person name="Segawa T."/>
        </authorList>
    </citation>
    <scope>NUCLEOTIDE SEQUENCE [LARGE SCALE GENOMIC DNA]</scope>
    <source>
        <strain evidence="2">OM1</strain>
    </source>
</reference>
<dbReference type="Proteomes" id="UP001449582">
    <property type="component" value="Unassembled WGS sequence"/>
</dbReference>
<keyword evidence="1" id="KW-0732">Signal</keyword>
<comment type="caution">
    <text evidence="2">The sequence shown here is derived from an EMBL/GenBank/DDBJ whole genome shotgun (WGS) entry which is preliminary data.</text>
</comment>
<dbReference type="EMBL" id="BAABQM010000001">
    <property type="protein sequence ID" value="GAA5414453.1"/>
    <property type="molecule type" value="Genomic_DNA"/>
</dbReference>
<feature type="chain" id="PRO_5047360515" description="Lipoprotein" evidence="1">
    <location>
        <begin position="37"/>
        <end position="1424"/>
    </location>
</feature>
<feature type="signal peptide" evidence="1">
    <location>
        <begin position="1"/>
        <end position="36"/>
    </location>
</feature>